<dbReference type="SMART" id="SM00448">
    <property type="entry name" value="REC"/>
    <property type="match status" value="1"/>
</dbReference>
<accession>B9XPQ3</accession>
<dbReference type="PROSITE" id="PS50110">
    <property type="entry name" value="RESPONSE_REGULATORY"/>
    <property type="match status" value="1"/>
</dbReference>
<keyword evidence="1" id="KW-0597">Phosphoprotein</keyword>
<sequence>MREGTGTILLAEDNEADAGLLISAFESWGVRNPISVVKDGNEAVAYLLGAEKYQDRYEFPMPSLILLDVHMAHLGGFGTLDWIRKRSEYDHIPVILLTGTPQPIDVEKAYLMGANSFLIKTQKLDEFRRRIEEINVFVLQARFPYARLCYNF</sequence>
<organism evidence="3 4">
    <name type="scientific">Pedosphaera parvula (strain Ellin514)</name>
    <dbReference type="NCBI Taxonomy" id="320771"/>
    <lineage>
        <taxon>Bacteria</taxon>
        <taxon>Pseudomonadati</taxon>
        <taxon>Verrucomicrobiota</taxon>
        <taxon>Pedosphaerae</taxon>
        <taxon>Pedosphaerales</taxon>
        <taxon>Pedosphaeraceae</taxon>
        <taxon>Pedosphaera</taxon>
    </lineage>
</organism>
<dbReference type="InterPro" id="IPR052893">
    <property type="entry name" value="TCS_response_regulator"/>
</dbReference>
<dbReference type="GO" id="GO:0000160">
    <property type="term" value="P:phosphorelay signal transduction system"/>
    <property type="evidence" value="ECO:0007669"/>
    <property type="project" value="InterPro"/>
</dbReference>
<evidence type="ECO:0000259" key="2">
    <source>
        <dbReference type="PROSITE" id="PS50110"/>
    </source>
</evidence>
<dbReference type="EMBL" id="ABOX02000048">
    <property type="protein sequence ID" value="EEF58176.1"/>
    <property type="molecule type" value="Genomic_DNA"/>
</dbReference>
<dbReference type="CDD" id="cd17557">
    <property type="entry name" value="REC_Rcp-like"/>
    <property type="match status" value="1"/>
</dbReference>
<dbReference type="InterPro" id="IPR011006">
    <property type="entry name" value="CheY-like_superfamily"/>
</dbReference>
<reference evidence="3 4" key="1">
    <citation type="journal article" date="2011" name="J. Bacteriol.">
        <title>Genome sequence of 'Pedosphaera parvula' Ellin514, an aerobic Verrucomicrobial isolate from pasture soil.</title>
        <authorList>
            <person name="Kant R."/>
            <person name="van Passel M.W."/>
            <person name="Sangwan P."/>
            <person name="Palva A."/>
            <person name="Lucas S."/>
            <person name="Copeland A."/>
            <person name="Lapidus A."/>
            <person name="Glavina Del Rio T."/>
            <person name="Dalin E."/>
            <person name="Tice H."/>
            <person name="Bruce D."/>
            <person name="Goodwin L."/>
            <person name="Pitluck S."/>
            <person name="Chertkov O."/>
            <person name="Larimer F.W."/>
            <person name="Land M.L."/>
            <person name="Hauser L."/>
            <person name="Brettin T.S."/>
            <person name="Detter J.C."/>
            <person name="Han S."/>
            <person name="de Vos W.M."/>
            <person name="Janssen P.H."/>
            <person name="Smidt H."/>
        </authorList>
    </citation>
    <scope>NUCLEOTIDE SEQUENCE [LARGE SCALE GENOMIC DNA]</scope>
    <source>
        <strain evidence="3 4">Ellin514</strain>
    </source>
</reference>
<evidence type="ECO:0000313" key="3">
    <source>
        <dbReference type="EMBL" id="EEF58176.1"/>
    </source>
</evidence>
<proteinExistence type="predicted"/>
<dbReference type="OrthoDB" id="195636at2"/>
<dbReference type="PANTHER" id="PTHR44520:SF1">
    <property type="entry name" value="TWO-COMPONENT SYSTEM REGULATORY PROTEIN"/>
    <property type="match status" value="1"/>
</dbReference>
<feature type="modified residue" description="4-aspartylphosphate" evidence="1">
    <location>
        <position position="68"/>
    </location>
</feature>
<feature type="domain" description="Response regulatory" evidence="2">
    <location>
        <begin position="7"/>
        <end position="135"/>
    </location>
</feature>
<dbReference type="Pfam" id="PF00072">
    <property type="entry name" value="Response_reg"/>
    <property type="match status" value="1"/>
</dbReference>
<dbReference type="InterPro" id="IPR001789">
    <property type="entry name" value="Sig_transdc_resp-reg_receiver"/>
</dbReference>
<dbReference type="STRING" id="320771.Cflav_PD1376"/>
<dbReference type="Gene3D" id="3.40.50.2300">
    <property type="match status" value="1"/>
</dbReference>
<evidence type="ECO:0000256" key="1">
    <source>
        <dbReference type="PROSITE-ProRule" id="PRU00169"/>
    </source>
</evidence>
<keyword evidence="4" id="KW-1185">Reference proteome</keyword>
<dbReference type="PANTHER" id="PTHR44520">
    <property type="entry name" value="RESPONSE REGULATOR RCP1-RELATED"/>
    <property type="match status" value="1"/>
</dbReference>
<name>B9XPQ3_PEDPL</name>
<dbReference type="SUPFAM" id="SSF52172">
    <property type="entry name" value="CheY-like"/>
    <property type="match status" value="1"/>
</dbReference>
<evidence type="ECO:0000313" key="4">
    <source>
        <dbReference type="Proteomes" id="UP000003688"/>
    </source>
</evidence>
<dbReference type="Proteomes" id="UP000003688">
    <property type="component" value="Unassembled WGS sequence"/>
</dbReference>
<protein>
    <submittedName>
        <fullName evidence="3">Response regulator receiver protein</fullName>
    </submittedName>
</protein>
<gene>
    <name evidence="3" type="ORF">Cflav_PD1376</name>
</gene>
<dbReference type="RefSeq" id="WP_007417789.1">
    <property type="nucleotide sequence ID" value="NZ_ABOX02000048.1"/>
</dbReference>
<comment type="caution">
    <text evidence="3">The sequence shown here is derived from an EMBL/GenBank/DDBJ whole genome shotgun (WGS) entry which is preliminary data.</text>
</comment>
<dbReference type="AlphaFoldDB" id="B9XPQ3"/>